<dbReference type="Gene3D" id="3.40.630.30">
    <property type="match status" value="1"/>
</dbReference>
<sequence>MSIQVAKIDAEIVQCYAVLSQLRPHIQQKSFLEQVRRQQQNGHQIVYLKKDHQVVAVAVFCISECFACGRFLHVYDLVVDERLRSQGYGHQLFVWLVDYAKLHDCTELSLDSGVQRFEAHRFYLHHQMNISGHHFSLSLT</sequence>
<organism evidence="2">
    <name type="scientific">Oscillatoriales cyanobacterium SpSt-402</name>
    <dbReference type="NCBI Taxonomy" id="2282168"/>
    <lineage>
        <taxon>Bacteria</taxon>
        <taxon>Bacillati</taxon>
        <taxon>Cyanobacteriota</taxon>
        <taxon>Cyanophyceae</taxon>
        <taxon>Oscillatoriophycideae</taxon>
        <taxon>Oscillatoriales</taxon>
    </lineage>
</organism>
<dbReference type="InterPro" id="IPR016181">
    <property type="entry name" value="Acyl_CoA_acyltransferase"/>
</dbReference>
<evidence type="ECO:0000313" key="2">
    <source>
        <dbReference type="EMBL" id="HGW94293.1"/>
    </source>
</evidence>
<feature type="domain" description="N-acetyltransferase" evidence="1">
    <location>
        <begin position="1"/>
        <end position="140"/>
    </location>
</feature>
<name>A0A832M2M0_9CYAN</name>
<dbReference type="PROSITE" id="PS51186">
    <property type="entry name" value="GNAT"/>
    <property type="match status" value="1"/>
</dbReference>
<gene>
    <name evidence="2" type="ORF">ENR47_08435</name>
</gene>
<reference evidence="2" key="1">
    <citation type="journal article" date="2020" name="mSystems">
        <title>Genome- and Community-Level Interaction Insights into Carbon Utilization and Element Cycling Functions of Hydrothermarchaeota in Hydrothermal Sediment.</title>
        <authorList>
            <person name="Zhou Z."/>
            <person name="Liu Y."/>
            <person name="Xu W."/>
            <person name="Pan J."/>
            <person name="Luo Z.H."/>
            <person name="Li M."/>
        </authorList>
    </citation>
    <scope>NUCLEOTIDE SEQUENCE [LARGE SCALE GENOMIC DNA]</scope>
    <source>
        <strain evidence="2">SpSt-402</strain>
    </source>
</reference>
<evidence type="ECO:0000259" key="1">
    <source>
        <dbReference type="PROSITE" id="PS51186"/>
    </source>
</evidence>
<comment type="caution">
    <text evidence="2">The sequence shown here is derived from an EMBL/GenBank/DDBJ whole genome shotgun (WGS) entry which is preliminary data.</text>
</comment>
<dbReference type="Pfam" id="PF00583">
    <property type="entry name" value="Acetyltransf_1"/>
    <property type="match status" value="1"/>
</dbReference>
<protein>
    <submittedName>
        <fullName evidence="2">GNAT family N-acetyltransferase</fullName>
    </submittedName>
</protein>
<dbReference type="SUPFAM" id="SSF55729">
    <property type="entry name" value="Acyl-CoA N-acyltransferases (Nat)"/>
    <property type="match status" value="1"/>
</dbReference>
<dbReference type="EMBL" id="DSRD01000529">
    <property type="protein sequence ID" value="HGW94293.1"/>
    <property type="molecule type" value="Genomic_DNA"/>
</dbReference>
<dbReference type="InterPro" id="IPR000182">
    <property type="entry name" value="GNAT_dom"/>
</dbReference>
<proteinExistence type="predicted"/>
<keyword evidence="2" id="KW-0808">Transferase</keyword>
<accession>A0A832M2M0</accession>
<dbReference type="AlphaFoldDB" id="A0A832M2M0"/>
<dbReference type="GO" id="GO:0016747">
    <property type="term" value="F:acyltransferase activity, transferring groups other than amino-acyl groups"/>
    <property type="evidence" value="ECO:0007669"/>
    <property type="project" value="InterPro"/>
</dbReference>
<dbReference type="CDD" id="cd04301">
    <property type="entry name" value="NAT_SF"/>
    <property type="match status" value="1"/>
</dbReference>